<dbReference type="Proteomes" id="UP000223527">
    <property type="component" value="Unassembled WGS sequence"/>
</dbReference>
<sequence length="73" mass="8391">MDQPEDALAQSERHVREAEGHVAHQLRVIAELDRDNHPRAAALAREVLGTLQRSLELAREHLRLEQEARDLRP</sequence>
<gene>
    <name evidence="1" type="ORF">CR162_16265</name>
</gene>
<keyword evidence="2" id="KW-1185">Reference proteome</keyword>
<dbReference type="AlphaFoldDB" id="A0A2C7A9U9"/>
<dbReference type="OrthoDB" id="8000372at2"/>
<reference evidence="1 2" key="1">
    <citation type="submission" date="2017-10" db="EMBL/GenBank/DDBJ databases">
        <authorList>
            <person name="Banno H."/>
            <person name="Chua N.-H."/>
        </authorList>
    </citation>
    <scope>NUCLEOTIDE SEQUENCE [LARGE SCALE GENOMIC DNA]</scope>
    <source>
        <strain evidence="1 2">YW11</strain>
    </source>
</reference>
<protein>
    <submittedName>
        <fullName evidence="1">Uncharacterized protein</fullName>
    </submittedName>
</protein>
<proteinExistence type="predicted"/>
<name>A0A2C7A9U9_9PROT</name>
<comment type="caution">
    <text evidence="1">The sequence shown here is derived from an EMBL/GenBank/DDBJ whole genome shotgun (WGS) entry which is preliminary data.</text>
</comment>
<dbReference type="RefSeq" id="WP_099096593.1">
    <property type="nucleotide sequence ID" value="NZ_PDNU01000035.1"/>
</dbReference>
<organism evidence="1 2">
    <name type="scientific">Teichococcus rhizosphaerae</name>
    <dbReference type="NCBI Taxonomy" id="1335062"/>
    <lineage>
        <taxon>Bacteria</taxon>
        <taxon>Pseudomonadati</taxon>
        <taxon>Pseudomonadota</taxon>
        <taxon>Alphaproteobacteria</taxon>
        <taxon>Acetobacterales</taxon>
        <taxon>Roseomonadaceae</taxon>
        <taxon>Roseomonas</taxon>
    </lineage>
</organism>
<dbReference type="EMBL" id="PDNU01000035">
    <property type="protein sequence ID" value="PHK93826.1"/>
    <property type="molecule type" value="Genomic_DNA"/>
</dbReference>
<evidence type="ECO:0000313" key="1">
    <source>
        <dbReference type="EMBL" id="PHK93826.1"/>
    </source>
</evidence>
<evidence type="ECO:0000313" key="2">
    <source>
        <dbReference type="Proteomes" id="UP000223527"/>
    </source>
</evidence>
<accession>A0A2C7A9U9</accession>